<dbReference type="Proteomes" id="UP000554482">
    <property type="component" value="Unassembled WGS sequence"/>
</dbReference>
<organism evidence="2 3">
    <name type="scientific">Thalictrum thalictroides</name>
    <name type="common">Rue-anemone</name>
    <name type="synonym">Anemone thalictroides</name>
    <dbReference type="NCBI Taxonomy" id="46969"/>
    <lineage>
        <taxon>Eukaryota</taxon>
        <taxon>Viridiplantae</taxon>
        <taxon>Streptophyta</taxon>
        <taxon>Embryophyta</taxon>
        <taxon>Tracheophyta</taxon>
        <taxon>Spermatophyta</taxon>
        <taxon>Magnoliopsida</taxon>
        <taxon>Ranunculales</taxon>
        <taxon>Ranunculaceae</taxon>
        <taxon>Thalictroideae</taxon>
        <taxon>Thalictrum</taxon>
    </lineage>
</organism>
<dbReference type="EMBL" id="JABWDY010038099">
    <property type="protein sequence ID" value="KAF5179946.1"/>
    <property type="molecule type" value="Genomic_DNA"/>
</dbReference>
<evidence type="ECO:0000256" key="1">
    <source>
        <dbReference type="SAM" id="MobiDB-lite"/>
    </source>
</evidence>
<evidence type="ECO:0000313" key="2">
    <source>
        <dbReference type="EMBL" id="KAF5179946.1"/>
    </source>
</evidence>
<reference evidence="2 3" key="1">
    <citation type="submission" date="2020-06" db="EMBL/GenBank/DDBJ databases">
        <title>Transcriptomic and genomic resources for Thalictrum thalictroides and T. hernandezii: Facilitating candidate gene discovery in an emerging model plant lineage.</title>
        <authorList>
            <person name="Arias T."/>
            <person name="Riano-Pachon D.M."/>
            <person name="Di Stilio V.S."/>
        </authorList>
    </citation>
    <scope>NUCLEOTIDE SEQUENCE [LARGE SCALE GENOMIC DNA]</scope>
    <source>
        <strain evidence="3">cv. WT478/WT964</strain>
        <tissue evidence="2">Leaves</tissue>
    </source>
</reference>
<proteinExistence type="predicted"/>
<gene>
    <name evidence="2" type="ORF">FRX31_030467</name>
</gene>
<evidence type="ECO:0000313" key="3">
    <source>
        <dbReference type="Proteomes" id="UP000554482"/>
    </source>
</evidence>
<protein>
    <submittedName>
        <fullName evidence="2">Uncharacterized protein</fullName>
    </submittedName>
</protein>
<dbReference type="AlphaFoldDB" id="A0A7J6V4P6"/>
<name>A0A7J6V4P6_THATH</name>
<comment type="caution">
    <text evidence="2">The sequence shown here is derived from an EMBL/GenBank/DDBJ whole genome shotgun (WGS) entry which is preliminary data.</text>
</comment>
<keyword evidence="3" id="KW-1185">Reference proteome</keyword>
<sequence>MVRAGNNRFICRFSNVNDQERIEEQQPWMVMGCLILMETFSTGMVAANITFERLPLWMSFRGLELEHLKLRYCEIDWRNCRDCYICLTYGCDTPYNNLPNLYCSLCHRLGHNHSGCSFPEAPQIAQDRNPNIHVMPSHEGSLDRQLVLWPHQQQNIIPPATENMETGQNSNCLQGSRPGLQCINSAGLEQVNFSGTQHVQFHRCKAYELTIIQLQTHSETFQNNDLSVLGLDSVQSPIIYPNNTNTDLLNSLLPRSQINQQQNLSQFNLPLTIQEPSLENQPPRRRRGRSIGSVNKTKLPIDRKVKGKLHSNDKE</sequence>
<feature type="region of interest" description="Disordered" evidence="1">
    <location>
        <begin position="276"/>
        <end position="315"/>
    </location>
</feature>
<feature type="compositionally biased region" description="Basic and acidic residues" evidence="1">
    <location>
        <begin position="299"/>
        <end position="315"/>
    </location>
</feature>
<accession>A0A7J6V4P6</accession>